<sequence length="168" mass="19389">MSQVDLTRRLALLGITPDDAKVIEPFRLKLYDAMDGIVFRFYRFLQSQPEGQRFFPDDNRINQLVPKQREHWRRLFNCEFDEAYIKGCQAIGHAHLVNGVAPYLYIAGYTFFLVELQNFAVMNFANPQELRTILAVVTRLVHLDMDLALSVYTREVVQLVAAKAAQGH</sequence>
<dbReference type="Gene3D" id="1.10.490.10">
    <property type="entry name" value="Globins"/>
    <property type="match status" value="1"/>
</dbReference>
<dbReference type="RefSeq" id="WP_379875385.1">
    <property type="nucleotide sequence ID" value="NZ_JBHUIP010000004.1"/>
</dbReference>
<evidence type="ECO:0000259" key="1">
    <source>
        <dbReference type="Pfam" id="PF11563"/>
    </source>
</evidence>
<dbReference type="SUPFAM" id="SSF46458">
    <property type="entry name" value="Globin-like"/>
    <property type="match status" value="1"/>
</dbReference>
<gene>
    <name evidence="2" type="ORF">ACFSM5_05965</name>
</gene>
<reference evidence="3" key="1">
    <citation type="journal article" date="2019" name="Int. J. Syst. Evol. Microbiol.">
        <title>The Global Catalogue of Microorganisms (GCM) 10K type strain sequencing project: providing services to taxonomists for standard genome sequencing and annotation.</title>
        <authorList>
            <consortium name="The Broad Institute Genomics Platform"/>
            <consortium name="The Broad Institute Genome Sequencing Center for Infectious Disease"/>
            <person name="Wu L."/>
            <person name="Ma J."/>
        </authorList>
    </citation>
    <scope>NUCLEOTIDE SEQUENCE [LARGE SCALE GENOMIC DNA]</scope>
    <source>
        <strain evidence="3">CGMCC 1.19062</strain>
    </source>
</reference>
<feature type="domain" description="Globin-sensor" evidence="1">
    <location>
        <begin position="5"/>
        <end position="155"/>
    </location>
</feature>
<name>A0ABW5DN06_9PROT</name>
<dbReference type="InterPro" id="IPR012292">
    <property type="entry name" value="Globin/Proto"/>
</dbReference>
<dbReference type="CDD" id="cd01068">
    <property type="entry name" value="globin_sensor"/>
    <property type="match status" value="1"/>
</dbReference>
<keyword evidence="3" id="KW-1185">Reference proteome</keyword>
<dbReference type="InterPro" id="IPR039379">
    <property type="entry name" value="Protoglobin_sensor_dom"/>
</dbReference>
<dbReference type="InterPro" id="IPR009050">
    <property type="entry name" value="Globin-like_sf"/>
</dbReference>
<dbReference type="Proteomes" id="UP001597295">
    <property type="component" value="Unassembled WGS sequence"/>
</dbReference>
<dbReference type="Pfam" id="PF11563">
    <property type="entry name" value="Protoglobin"/>
    <property type="match status" value="1"/>
</dbReference>
<proteinExistence type="predicted"/>
<evidence type="ECO:0000313" key="3">
    <source>
        <dbReference type="Proteomes" id="UP001597295"/>
    </source>
</evidence>
<comment type="caution">
    <text evidence="2">The sequence shown here is derived from an EMBL/GenBank/DDBJ whole genome shotgun (WGS) entry which is preliminary data.</text>
</comment>
<dbReference type="InterPro" id="IPR044398">
    <property type="entry name" value="Globin-sensor_dom"/>
</dbReference>
<evidence type="ECO:0000313" key="2">
    <source>
        <dbReference type="EMBL" id="MFD2262427.1"/>
    </source>
</evidence>
<organism evidence="2 3">
    <name type="scientific">Lacibacterium aquatile</name>
    <dbReference type="NCBI Taxonomy" id="1168082"/>
    <lineage>
        <taxon>Bacteria</taxon>
        <taxon>Pseudomonadati</taxon>
        <taxon>Pseudomonadota</taxon>
        <taxon>Alphaproteobacteria</taxon>
        <taxon>Rhodospirillales</taxon>
        <taxon>Rhodospirillaceae</taxon>
    </lineage>
</organism>
<protein>
    <submittedName>
        <fullName evidence="2">Protoglobin domain-containing protein</fullName>
    </submittedName>
</protein>
<accession>A0ABW5DN06</accession>
<dbReference type="EMBL" id="JBHUIP010000004">
    <property type="protein sequence ID" value="MFD2262427.1"/>
    <property type="molecule type" value="Genomic_DNA"/>
</dbReference>